<feature type="compositionally biased region" description="Low complexity" evidence="7">
    <location>
        <begin position="9"/>
        <end position="27"/>
    </location>
</feature>
<accession>A0AAW0EYT4</accession>
<evidence type="ECO:0000256" key="2">
    <source>
        <dbReference type="ARBA" id="ARBA00005263"/>
    </source>
</evidence>
<protein>
    <recommendedName>
        <fullName evidence="6">Clathrin light chain</fullName>
    </recommendedName>
</protein>
<organism evidence="8 9">
    <name type="scientific">Novymonas esmeraldas</name>
    <dbReference type="NCBI Taxonomy" id="1808958"/>
    <lineage>
        <taxon>Eukaryota</taxon>
        <taxon>Discoba</taxon>
        <taxon>Euglenozoa</taxon>
        <taxon>Kinetoplastea</taxon>
        <taxon>Metakinetoplastina</taxon>
        <taxon>Trypanosomatida</taxon>
        <taxon>Trypanosomatidae</taxon>
        <taxon>Novymonas</taxon>
    </lineage>
</organism>
<keyword evidence="3 6" id="KW-0472">Membrane</keyword>
<keyword evidence="5 6" id="KW-0968">Cytoplasmic vesicle</keyword>
<gene>
    <name evidence="8" type="ORF">NESM_000828800</name>
</gene>
<dbReference type="GO" id="GO:0016192">
    <property type="term" value="P:vesicle-mediated transport"/>
    <property type="evidence" value="ECO:0007669"/>
    <property type="project" value="InterPro"/>
</dbReference>
<comment type="similarity">
    <text evidence="2 6">Belongs to the clathrin light chain family.</text>
</comment>
<feature type="compositionally biased region" description="Low complexity" evidence="7">
    <location>
        <begin position="56"/>
        <end position="71"/>
    </location>
</feature>
<dbReference type="Proteomes" id="UP001430356">
    <property type="component" value="Unassembled WGS sequence"/>
</dbReference>
<dbReference type="InterPro" id="IPR000996">
    <property type="entry name" value="Clathrin_L-chain"/>
</dbReference>
<dbReference type="Pfam" id="PF01086">
    <property type="entry name" value="Clathrin_lg_ch"/>
    <property type="match status" value="1"/>
</dbReference>
<reference evidence="8 9" key="1">
    <citation type="journal article" date="2021" name="MBio">
        <title>A New Model Trypanosomatid, Novymonas esmeraldas: Genomic Perception of Its 'Candidatus Pandoraea novymonadis' Endosymbiont.</title>
        <authorList>
            <person name="Zakharova A."/>
            <person name="Saura A."/>
            <person name="Butenko A."/>
            <person name="Podesvova L."/>
            <person name="Warmusova S."/>
            <person name="Kostygov A.Y."/>
            <person name="Nenarokova A."/>
            <person name="Lukes J."/>
            <person name="Opperdoes F.R."/>
            <person name="Yurchenko V."/>
        </authorList>
    </citation>
    <scope>NUCLEOTIDE SEQUENCE [LARGE SCALE GENOMIC DNA]</scope>
    <source>
        <strain evidence="8 9">E262AT.01</strain>
    </source>
</reference>
<comment type="subcellular location">
    <subcellularLocation>
        <location evidence="1 6">Cytoplasmic vesicle membrane</location>
        <topology evidence="1 6">Peripheral membrane protein</topology>
        <orientation evidence="1 6">Cytoplasmic side</orientation>
    </subcellularLocation>
    <subcellularLocation>
        <location evidence="6">Membrane</location>
        <location evidence="6">Coated pit</location>
        <topology evidence="6">Peripheral membrane protein</topology>
        <orientation evidence="6">Cytoplasmic side</orientation>
    </subcellularLocation>
    <text evidence="6">Cytoplasmic face of coated pits and vesicles.</text>
</comment>
<evidence type="ECO:0000256" key="3">
    <source>
        <dbReference type="ARBA" id="ARBA00023136"/>
    </source>
</evidence>
<dbReference type="AlphaFoldDB" id="A0AAW0EYT4"/>
<feature type="region of interest" description="Disordered" evidence="7">
    <location>
        <begin position="1"/>
        <end position="168"/>
    </location>
</feature>
<proteinExistence type="inferred from homology"/>
<evidence type="ECO:0000256" key="6">
    <source>
        <dbReference type="RuleBase" id="RU363137"/>
    </source>
</evidence>
<feature type="compositionally biased region" description="Low complexity" evidence="7">
    <location>
        <begin position="84"/>
        <end position="98"/>
    </location>
</feature>
<sequence>MEPRRTDVASPGADSPASPFDAPSSPFREQLSSPHSPASLHGSNAPQTQSPMHVNPASAASAPRSAAAASSVKAPWDDDDDWGAPSAPTRMPAPAAAPAAPPSPSASRAAAAVPATAPSHPGSPAEPHTTPVVAAAAQPVADAFIAASPTASSPNRPPTPPEKPSAVNTAKLDALNKQIASRTAAADAATKEKEAKITAAAQEYLKTLKAKRENEVTAAKASHKQEQQAGTKKIDDFKKSGAVWSAVGMLVDLQKPNQFSKNTEQMRSVLSTLNAAPAKK</sequence>
<evidence type="ECO:0000256" key="1">
    <source>
        <dbReference type="ARBA" id="ARBA00004180"/>
    </source>
</evidence>
<comment type="function">
    <text evidence="6">Clathrin is the major protein of the polyhedral coat of coated pits and vesicles.</text>
</comment>
<evidence type="ECO:0000313" key="9">
    <source>
        <dbReference type="Proteomes" id="UP001430356"/>
    </source>
</evidence>
<dbReference type="EMBL" id="JAECZO010000165">
    <property type="protein sequence ID" value="KAK7198652.1"/>
    <property type="molecule type" value="Genomic_DNA"/>
</dbReference>
<name>A0AAW0EYT4_9TRYP</name>
<evidence type="ECO:0000256" key="7">
    <source>
        <dbReference type="SAM" id="MobiDB-lite"/>
    </source>
</evidence>
<comment type="caution">
    <text evidence="8">The sequence shown here is derived from an EMBL/GenBank/DDBJ whole genome shotgun (WGS) entry which is preliminary data.</text>
</comment>
<evidence type="ECO:0000256" key="5">
    <source>
        <dbReference type="ARBA" id="ARBA00023329"/>
    </source>
</evidence>
<dbReference type="GO" id="GO:0006886">
    <property type="term" value="P:intracellular protein transport"/>
    <property type="evidence" value="ECO:0007669"/>
    <property type="project" value="InterPro"/>
</dbReference>
<evidence type="ECO:0000313" key="8">
    <source>
        <dbReference type="EMBL" id="KAK7198652.1"/>
    </source>
</evidence>
<evidence type="ECO:0000256" key="4">
    <source>
        <dbReference type="ARBA" id="ARBA00023176"/>
    </source>
</evidence>
<dbReference type="GO" id="GO:0030132">
    <property type="term" value="C:clathrin coat of coated pit"/>
    <property type="evidence" value="ECO:0007669"/>
    <property type="project" value="InterPro"/>
</dbReference>
<dbReference type="GO" id="GO:0030130">
    <property type="term" value="C:clathrin coat of trans-Golgi network vesicle"/>
    <property type="evidence" value="ECO:0007669"/>
    <property type="project" value="InterPro"/>
</dbReference>
<dbReference type="GO" id="GO:0005198">
    <property type="term" value="F:structural molecule activity"/>
    <property type="evidence" value="ECO:0007669"/>
    <property type="project" value="InterPro"/>
</dbReference>
<feature type="compositionally biased region" description="Low complexity" evidence="7">
    <location>
        <begin position="105"/>
        <end position="147"/>
    </location>
</feature>
<feature type="compositionally biased region" description="Polar residues" evidence="7">
    <location>
        <begin position="30"/>
        <end position="52"/>
    </location>
</feature>
<keyword evidence="9" id="KW-1185">Reference proteome</keyword>
<keyword evidence="4 6" id="KW-0168">Coated pit</keyword>